<name>A0ABN2VV82_9ACTN</name>
<feature type="transmembrane region" description="Helical" evidence="1">
    <location>
        <begin position="26"/>
        <end position="45"/>
    </location>
</feature>
<dbReference type="InterPro" id="IPR012667">
    <property type="entry name" value="CbtB_put"/>
</dbReference>
<evidence type="ECO:0000313" key="2">
    <source>
        <dbReference type="EMBL" id="GAA2073676.1"/>
    </source>
</evidence>
<dbReference type="RefSeq" id="WP_344325291.1">
    <property type="nucleotide sequence ID" value="NZ_BAAAPY010000002.1"/>
</dbReference>
<comment type="caution">
    <text evidence="2">The sequence shown here is derived from an EMBL/GenBank/DDBJ whole genome shotgun (WGS) entry which is preliminary data.</text>
</comment>
<accession>A0ABN2VV82</accession>
<keyword evidence="1" id="KW-0472">Membrane</keyword>
<keyword evidence="1" id="KW-1133">Transmembrane helix</keyword>
<dbReference type="EMBL" id="BAAAPY010000002">
    <property type="protein sequence ID" value="GAA2073676.1"/>
    <property type="molecule type" value="Genomic_DNA"/>
</dbReference>
<evidence type="ECO:0000313" key="3">
    <source>
        <dbReference type="Proteomes" id="UP001501480"/>
    </source>
</evidence>
<dbReference type="Pfam" id="PF09489">
    <property type="entry name" value="CbtB"/>
    <property type="match status" value="1"/>
</dbReference>
<proteinExistence type="predicted"/>
<reference evidence="2 3" key="1">
    <citation type="journal article" date="2019" name="Int. J. Syst. Evol. Microbiol.">
        <title>The Global Catalogue of Microorganisms (GCM) 10K type strain sequencing project: providing services to taxonomists for standard genome sequencing and annotation.</title>
        <authorList>
            <consortium name="The Broad Institute Genomics Platform"/>
            <consortium name="The Broad Institute Genome Sequencing Center for Infectious Disease"/>
            <person name="Wu L."/>
            <person name="Ma J."/>
        </authorList>
    </citation>
    <scope>NUCLEOTIDE SEQUENCE [LARGE SCALE GENOMIC DNA]</scope>
    <source>
        <strain evidence="2 3">JCM 15749</strain>
    </source>
</reference>
<protein>
    <submittedName>
        <fullName evidence="2">CbtB-domain containing protein</fullName>
    </submittedName>
</protein>
<evidence type="ECO:0000256" key="1">
    <source>
        <dbReference type="SAM" id="Phobius"/>
    </source>
</evidence>
<gene>
    <name evidence="2" type="ORF">GCM10009821_10080</name>
</gene>
<sequence length="75" mass="7976">MSQLNPVASPGIDADLDAITVPIAELAPWAIFAVLLATVALYFIGTEQGALTLLSGDVVHEWVHDGRHLLGFPCH</sequence>
<organism evidence="2 3">
    <name type="scientific">Aeromicrobium halocynthiae</name>
    <dbReference type="NCBI Taxonomy" id="560557"/>
    <lineage>
        <taxon>Bacteria</taxon>
        <taxon>Bacillati</taxon>
        <taxon>Actinomycetota</taxon>
        <taxon>Actinomycetes</taxon>
        <taxon>Propionibacteriales</taxon>
        <taxon>Nocardioidaceae</taxon>
        <taxon>Aeromicrobium</taxon>
    </lineage>
</organism>
<keyword evidence="3" id="KW-1185">Reference proteome</keyword>
<dbReference type="Proteomes" id="UP001501480">
    <property type="component" value="Unassembled WGS sequence"/>
</dbReference>
<keyword evidence="1" id="KW-0812">Transmembrane</keyword>